<evidence type="ECO:0000256" key="2">
    <source>
        <dbReference type="ARBA" id="ARBA00010790"/>
    </source>
</evidence>
<evidence type="ECO:0000313" key="9">
    <source>
        <dbReference type="EMBL" id="QKD02472.1"/>
    </source>
</evidence>
<organism evidence="9 10">
    <name type="scientific">Mesorhizobium loti R88b</name>
    <dbReference type="NCBI Taxonomy" id="935548"/>
    <lineage>
        <taxon>Bacteria</taxon>
        <taxon>Pseudomonadati</taxon>
        <taxon>Pseudomonadota</taxon>
        <taxon>Alphaproteobacteria</taxon>
        <taxon>Hyphomicrobiales</taxon>
        <taxon>Phyllobacteriaceae</taxon>
        <taxon>Mesorhizobium</taxon>
    </lineage>
</organism>
<gene>
    <name evidence="9" type="ORF">EB235_13985</name>
</gene>
<dbReference type="InterPro" id="IPR036188">
    <property type="entry name" value="FAD/NAD-bd_sf"/>
</dbReference>
<feature type="domain" description="Glucose-methanol-choline oxidoreductase N-terminal" evidence="7">
    <location>
        <begin position="81"/>
        <end position="104"/>
    </location>
</feature>
<evidence type="ECO:0000259" key="7">
    <source>
        <dbReference type="PROSITE" id="PS00623"/>
    </source>
</evidence>
<dbReference type="InterPro" id="IPR007867">
    <property type="entry name" value="GMC_OxRtase_C"/>
</dbReference>
<dbReference type="InterPro" id="IPR012132">
    <property type="entry name" value="GMC_OxRdtase"/>
</dbReference>
<evidence type="ECO:0000313" key="10">
    <source>
        <dbReference type="Proteomes" id="UP000503017"/>
    </source>
</evidence>
<comment type="similarity">
    <text evidence="2 6">Belongs to the GMC oxidoreductase family.</text>
</comment>
<evidence type="ECO:0000256" key="1">
    <source>
        <dbReference type="ARBA" id="ARBA00001974"/>
    </source>
</evidence>
<feature type="domain" description="Glucose-methanol-choline oxidoreductase N-terminal" evidence="8">
    <location>
        <begin position="254"/>
        <end position="268"/>
    </location>
</feature>
<reference evidence="9 10" key="1">
    <citation type="submission" date="2018-10" db="EMBL/GenBank/DDBJ databases">
        <authorList>
            <person name="Perry B.J."/>
            <person name="Sullivan J.T."/>
            <person name="Murphy R.J.T."/>
            <person name="Ramsay J.P."/>
            <person name="Ronson C.W."/>
        </authorList>
    </citation>
    <scope>NUCLEOTIDE SEQUENCE [LARGE SCALE GENOMIC DNA]</scope>
    <source>
        <strain evidence="9 10">R88b</strain>
    </source>
</reference>
<proteinExistence type="inferred from homology"/>
<dbReference type="Pfam" id="PF05199">
    <property type="entry name" value="GMC_oxred_C"/>
    <property type="match status" value="1"/>
</dbReference>
<evidence type="ECO:0000256" key="3">
    <source>
        <dbReference type="ARBA" id="ARBA00022630"/>
    </source>
</evidence>
<dbReference type="PANTHER" id="PTHR11552">
    <property type="entry name" value="GLUCOSE-METHANOL-CHOLINE GMC OXIDOREDUCTASE"/>
    <property type="match status" value="1"/>
</dbReference>
<evidence type="ECO:0000256" key="5">
    <source>
        <dbReference type="PIRSR" id="PIRSR000137-2"/>
    </source>
</evidence>
<dbReference type="Gene3D" id="3.30.560.10">
    <property type="entry name" value="Glucose Oxidase, domain 3"/>
    <property type="match status" value="1"/>
</dbReference>
<dbReference type="RefSeq" id="WP_027030425.1">
    <property type="nucleotide sequence ID" value="NZ_CP033367.1"/>
</dbReference>
<evidence type="ECO:0000259" key="8">
    <source>
        <dbReference type="PROSITE" id="PS00624"/>
    </source>
</evidence>
<dbReference type="Pfam" id="PF00732">
    <property type="entry name" value="GMC_oxred_N"/>
    <property type="match status" value="1"/>
</dbReference>
<accession>A0A6M7WJ34</accession>
<dbReference type="InterPro" id="IPR000172">
    <property type="entry name" value="GMC_OxRdtase_N"/>
</dbReference>
<dbReference type="PROSITE" id="PS00623">
    <property type="entry name" value="GMC_OXRED_1"/>
    <property type="match status" value="1"/>
</dbReference>
<evidence type="ECO:0000256" key="4">
    <source>
        <dbReference type="ARBA" id="ARBA00022827"/>
    </source>
</evidence>
<dbReference type="GO" id="GO:0016614">
    <property type="term" value="F:oxidoreductase activity, acting on CH-OH group of donors"/>
    <property type="evidence" value="ECO:0007669"/>
    <property type="project" value="InterPro"/>
</dbReference>
<feature type="binding site" evidence="5">
    <location>
        <begin position="91"/>
        <end position="94"/>
    </location>
    <ligand>
        <name>FAD</name>
        <dbReference type="ChEBI" id="CHEBI:57692"/>
    </ligand>
</feature>
<name>A0A6M7WJ34_RHILI</name>
<dbReference type="AlphaFoldDB" id="A0A6M7WJ34"/>
<dbReference type="SUPFAM" id="SSF54373">
    <property type="entry name" value="FAD-linked reductases, C-terminal domain"/>
    <property type="match status" value="1"/>
</dbReference>
<dbReference type="Gene3D" id="3.50.50.60">
    <property type="entry name" value="FAD/NAD(P)-binding domain"/>
    <property type="match status" value="1"/>
</dbReference>
<dbReference type="Proteomes" id="UP000503017">
    <property type="component" value="Chromosome"/>
</dbReference>
<sequence length="538" mass="58457">MAEFDFIIVGAGTAGCLLAERLTKSGKHRVLLLEAGGSDRRFMVRMPIGYGHSFYNPRVNWMFWSGAQEALAGRRIYFPRGKLLGGSSSINAMVFVRGQHRDFDDWRDAGNPGWGWDDVLPHFKSFERFHGKASVERGTDGALDVIDMAGGVHPMSHGFLAAAGQAGFAATPDYNGSQQEGVGIYQITTRNGMRASSATAFLHPALKRDNLQLVTGAVAARLVFDGRKVIGVDYSTGATKHTARARREVILSAGAVGSPTLMQRSGVGAGDRLRTLGIPVVHDLPAVGEHLQDHLGIDYLYRSRKPTLNGQLRSWTGRLMLGMRYLAFRDGPLSLSVNQAGGFVRSDPARDYVDTQLYFSPVSYSKPISGVRRLTLPDPFPGFFIGISHCRPRSWGSIRIASADPDTAPVIDPNYLSHPADLAEMLAGVRLIRKIAAQPAMAELIEEEFEPGVAVTTDEELCDDIRRRSGSIFHASCTCRMGPDPQSSVVDHRLKVHGLSGLRVIDASIFPQVTSGNTNAPTFMVAEKGAAMVLENHA</sequence>
<dbReference type="GO" id="GO:0050660">
    <property type="term" value="F:flavin adenine dinucleotide binding"/>
    <property type="evidence" value="ECO:0007669"/>
    <property type="project" value="InterPro"/>
</dbReference>
<evidence type="ECO:0000256" key="6">
    <source>
        <dbReference type="RuleBase" id="RU003968"/>
    </source>
</evidence>
<keyword evidence="4 5" id="KW-0274">FAD</keyword>
<dbReference type="PROSITE" id="PS00624">
    <property type="entry name" value="GMC_OXRED_2"/>
    <property type="match status" value="1"/>
</dbReference>
<comment type="cofactor">
    <cofactor evidence="1 5">
        <name>FAD</name>
        <dbReference type="ChEBI" id="CHEBI:57692"/>
    </cofactor>
</comment>
<keyword evidence="3 6" id="KW-0285">Flavoprotein</keyword>
<dbReference type="PIRSF" id="PIRSF000137">
    <property type="entry name" value="Alcohol_oxidase"/>
    <property type="match status" value="1"/>
</dbReference>
<dbReference type="EMBL" id="CP033367">
    <property type="protein sequence ID" value="QKD02472.1"/>
    <property type="molecule type" value="Genomic_DNA"/>
</dbReference>
<dbReference type="SUPFAM" id="SSF51905">
    <property type="entry name" value="FAD/NAD(P)-binding domain"/>
    <property type="match status" value="1"/>
</dbReference>
<protein>
    <submittedName>
        <fullName evidence="9">Choline dehydrogenase</fullName>
    </submittedName>
</protein>
<dbReference type="PANTHER" id="PTHR11552:SF147">
    <property type="entry name" value="CHOLINE DEHYDROGENASE, MITOCHONDRIAL"/>
    <property type="match status" value="1"/>
</dbReference>